<dbReference type="AlphaFoldDB" id="A0A853JP57"/>
<sequence length="94" mass="10319">MKKIFYIFLLVLLMACFCSPVFAEEDVQQGNMVIRYTAEKETPAQEVSKGDGNRVTAPATGNTGLSNLLTILVIASAGDTLMLIILKIKRRKAQ</sequence>
<name>A0A853JP57_9FIRM</name>
<keyword evidence="1" id="KW-1133">Transmembrane helix</keyword>
<evidence type="ECO:0000256" key="1">
    <source>
        <dbReference type="SAM" id="Phobius"/>
    </source>
</evidence>
<accession>A0A853JP57</accession>
<keyword evidence="1" id="KW-0472">Membrane</keyword>
<comment type="caution">
    <text evidence="3">The sequence shown here is derived from an EMBL/GenBank/DDBJ whole genome shotgun (WGS) entry which is preliminary data.</text>
</comment>
<dbReference type="EMBL" id="JACCKS010000009">
    <property type="protein sequence ID" value="NZA38364.1"/>
    <property type="molecule type" value="Genomic_DNA"/>
</dbReference>
<organism evidence="3 4">
    <name type="scientific">Eubacterium callanderi</name>
    <dbReference type="NCBI Taxonomy" id="53442"/>
    <lineage>
        <taxon>Bacteria</taxon>
        <taxon>Bacillati</taxon>
        <taxon>Bacillota</taxon>
        <taxon>Clostridia</taxon>
        <taxon>Eubacteriales</taxon>
        <taxon>Eubacteriaceae</taxon>
        <taxon>Eubacterium</taxon>
    </lineage>
</organism>
<reference evidence="3 4" key="1">
    <citation type="submission" date="2020-07" db="EMBL/GenBank/DDBJ databases">
        <title>Organ Donor 1.</title>
        <authorList>
            <person name="Marsh A.J."/>
            <person name="Azcarate-Peril M.A."/>
        </authorList>
    </citation>
    <scope>NUCLEOTIDE SEQUENCE [LARGE SCALE GENOMIC DNA]</scope>
    <source>
        <strain evidence="3 4">AMC0717</strain>
    </source>
</reference>
<proteinExistence type="predicted"/>
<evidence type="ECO:0000313" key="4">
    <source>
        <dbReference type="Proteomes" id="UP000586254"/>
    </source>
</evidence>
<evidence type="ECO:0008006" key="5">
    <source>
        <dbReference type="Google" id="ProtNLM"/>
    </source>
</evidence>
<dbReference type="Proteomes" id="UP000586254">
    <property type="component" value="Unassembled WGS sequence"/>
</dbReference>
<keyword evidence="1" id="KW-0812">Transmembrane</keyword>
<feature type="signal peptide" evidence="2">
    <location>
        <begin position="1"/>
        <end position="23"/>
    </location>
</feature>
<keyword evidence="2" id="KW-0732">Signal</keyword>
<dbReference type="RefSeq" id="WP_180493361.1">
    <property type="nucleotide sequence ID" value="NZ_JACCKS010000009.1"/>
</dbReference>
<protein>
    <recommendedName>
        <fullName evidence="5">Gram-positive cocci surface proteins LPxTG domain-containing protein</fullName>
    </recommendedName>
</protein>
<feature type="transmembrane region" description="Helical" evidence="1">
    <location>
        <begin position="68"/>
        <end position="86"/>
    </location>
</feature>
<feature type="chain" id="PRO_5032391558" description="Gram-positive cocci surface proteins LPxTG domain-containing protein" evidence="2">
    <location>
        <begin position="24"/>
        <end position="94"/>
    </location>
</feature>
<evidence type="ECO:0000313" key="3">
    <source>
        <dbReference type="EMBL" id="NZA38364.1"/>
    </source>
</evidence>
<evidence type="ECO:0000256" key="2">
    <source>
        <dbReference type="SAM" id="SignalP"/>
    </source>
</evidence>
<gene>
    <name evidence="3" type="ORF">H0N91_09495</name>
</gene>
<dbReference type="PROSITE" id="PS51257">
    <property type="entry name" value="PROKAR_LIPOPROTEIN"/>
    <property type="match status" value="1"/>
</dbReference>